<gene>
    <name evidence="3" type="ORF">LX83_000603</name>
</gene>
<evidence type="ECO:0000256" key="1">
    <source>
        <dbReference type="SAM" id="MobiDB-lite"/>
    </source>
</evidence>
<dbReference type="RefSeq" id="WP_253766686.1">
    <property type="nucleotide sequence ID" value="NZ_JAMTCK010000001.1"/>
</dbReference>
<keyword evidence="2" id="KW-1133">Transmembrane helix</keyword>
<reference evidence="3" key="1">
    <citation type="submission" date="2022-06" db="EMBL/GenBank/DDBJ databases">
        <title>Genomic Encyclopedia of Archaeal and Bacterial Type Strains, Phase II (KMG-II): from individual species to whole genera.</title>
        <authorList>
            <person name="Goeker M."/>
        </authorList>
    </citation>
    <scope>NUCLEOTIDE SEQUENCE</scope>
    <source>
        <strain evidence="3">DSM 43935</strain>
    </source>
</reference>
<dbReference type="AlphaFoldDB" id="A0AAE3KIY6"/>
<comment type="caution">
    <text evidence="3">The sequence shown here is derived from an EMBL/GenBank/DDBJ whole genome shotgun (WGS) entry which is preliminary data.</text>
</comment>
<evidence type="ECO:0000313" key="4">
    <source>
        <dbReference type="Proteomes" id="UP001206128"/>
    </source>
</evidence>
<keyword evidence="4" id="KW-1185">Reference proteome</keyword>
<name>A0AAE3KIY6_9PSEU</name>
<evidence type="ECO:0000313" key="3">
    <source>
        <dbReference type="EMBL" id="MCP2163763.1"/>
    </source>
</evidence>
<organism evidence="3 4">
    <name type="scientific">Goodfellowiella coeruleoviolacea</name>
    <dbReference type="NCBI Taxonomy" id="334858"/>
    <lineage>
        <taxon>Bacteria</taxon>
        <taxon>Bacillati</taxon>
        <taxon>Actinomycetota</taxon>
        <taxon>Actinomycetes</taxon>
        <taxon>Pseudonocardiales</taxon>
        <taxon>Pseudonocardiaceae</taxon>
        <taxon>Goodfellowiella</taxon>
    </lineage>
</organism>
<feature type="transmembrane region" description="Helical" evidence="2">
    <location>
        <begin position="6"/>
        <end position="23"/>
    </location>
</feature>
<feature type="region of interest" description="Disordered" evidence="1">
    <location>
        <begin position="138"/>
        <end position="160"/>
    </location>
</feature>
<feature type="transmembrane region" description="Helical" evidence="2">
    <location>
        <begin position="76"/>
        <end position="98"/>
    </location>
</feature>
<dbReference type="Proteomes" id="UP001206128">
    <property type="component" value="Unassembled WGS sequence"/>
</dbReference>
<sequence>MADGFVTFLVIGVVLAVADGLLIKRSGRAYLEEVYGGDGGAEPVSRMVSVLFHLVVLGLLAIVSTMDFGVSGAEGFVLKLGVMLLLVAITHGITMYWLGKIRRRHRLEHALDEETAAATRGRGRRRRVPPADSVVDVTTVDPEHPLSPRIHPPTRPVING</sequence>
<protein>
    <submittedName>
        <fullName evidence="3">Uncharacterized protein</fullName>
    </submittedName>
</protein>
<dbReference type="EMBL" id="JAMTCK010000001">
    <property type="protein sequence ID" value="MCP2163763.1"/>
    <property type="molecule type" value="Genomic_DNA"/>
</dbReference>
<evidence type="ECO:0000256" key="2">
    <source>
        <dbReference type="SAM" id="Phobius"/>
    </source>
</evidence>
<proteinExistence type="predicted"/>
<accession>A0AAE3KIY6</accession>
<keyword evidence="2" id="KW-0812">Transmembrane</keyword>
<feature type="compositionally biased region" description="Pro residues" evidence="1">
    <location>
        <begin position="150"/>
        <end position="160"/>
    </location>
</feature>
<keyword evidence="2" id="KW-0472">Membrane</keyword>
<feature type="transmembrane region" description="Helical" evidence="2">
    <location>
        <begin position="44"/>
        <end position="64"/>
    </location>
</feature>